<reference evidence="10" key="1">
    <citation type="journal article" date="2018" name="Nat. Microbiol.">
        <title>Leveraging single-cell genomics to expand the fungal tree of life.</title>
        <authorList>
            <person name="Ahrendt S.R."/>
            <person name="Quandt C.A."/>
            <person name="Ciobanu D."/>
            <person name="Clum A."/>
            <person name="Salamov A."/>
            <person name="Andreopoulos B."/>
            <person name="Cheng J.F."/>
            <person name="Woyke T."/>
            <person name="Pelin A."/>
            <person name="Henrissat B."/>
            <person name="Reynolds N.K."/>
            <person name="Benny G.L."/>
            <person name="Smith M.E."/>
            <person name="James T.Y."/>
            <person name="Grigoriev I.V."/>
        </authorList>
    </citation>
    <scope>NUCLEOTIDE SEQUENCE [LARGE SCALE GENOMIC DNA]</scope>
</reference>
<feature type="domain" description="Plastocyanin-like" evidence="8">
    <location>
        <begin position="93"/>
        <end position="203"/>
    </location>
</feature>
<evidence type="ECO:0000256" key="3">
    <source>
        <dbReference type="ARBA" id="ARBA00023002"/>
    </source>
</evidence>
<feature type="region of interest" description="Disordered" evidence="5">
    <location>
        <begin position="1"/>
        <end position="23"/>
    </location>
</feature>
<keyword evidence="3" id="KW-0560">Oxidoreductase</keyword>
<dbReference type="Pfam" id="PF07732">
    <property type="entry name" value="Cu-oxidase_3"/>
    <property type="match status" value="1"/>
</dbReference>
<dbReference type="Gene3D" id="2.60.40.420">
    <property type="entry name" value="Cupredoxins - blue copper proteins"/>
    <property type="match status" value="3"/>
</dbReference>
<keyword evidence="2" id="KW-0479">Metal-binding</keyword>
<dbReference type="InterPro" id="IPR011706">
    <property type="entry name" value="Cu-oxidase_C"/>
</dbReference>
<comment type="similarity">
    <text evidence="1">Belongs to the multicopper oxidase family.</text>
</comment>
<evidence type="ECO:0000259" key="7">
    <source>
        <dbReference type="Pfam" id="PF07731"/>
    </source>
</evidence>
<dbReference type="GO" id="GO:0016491">
    <property type="term" value="F:oxidoreductase activity"/>
    <property type="evidence" value="ECO:0007669"/>
    <property type="project" value="UniProtKB-KW"/>
</dbReference>
<dbReference type="GO" id="GO:0005507">
    <property type="term" value="F:copper ion binding"/>
    <property type="evidence" value="ECO:0007669"/>
    <property type="project" value="InterPro"/>
</dbReference>
<dbReference type="InterPro" id="IPR011707">
    <property type="entry name" value="Cu-oxidase-like_N"/>
</dbReference>
<dbReference type="InterPro" id="IPR002355">
    <property type="entry name" value="Cu_oxidase_Cu_BS"/>
</dbReference>
<evidence type="ECO:0000256" key="5">
    <source>
        <dbReference type="SAM" id="MobiDB-lite"/>
    </source>
</evidence>
<dbReference type="Pfam" id="PF07731">
    <property type="entry name" value="Cu-oxidase_2"/>
    <property type="match status" value="1"/>
</dbReference>
<evidence type="ECO:0000256" key="1">
    <source>
        <dbReference type="ARBA" id="ARBA00010609"/>
    </source>
</evidence>
<evidence type="ECO:0000313" key="9">
    <source>
        <dbReference type="EMBL" id="RKP15085.1"/>
    </source>
</evidence>
<dbReference type="InterPro" id="IPR045087">
    <property type="entry name" value="Cu-oxidase_fam"/>
</dbReference>
<accession>A0A4P9Y7V3</accession>
<dbReference type="InterPro" id="IPR008972">
    <property type="entry name" value="Cupredoxin"/>
</dbReference>
<evidence type="ECO:0000256" key="4">
    <source>
        <dbReference type="ARBA" id="ARBA00023008"/>
    </source>
</evidence>
<evidence type="ECO:0000256" key="2">
    <source>
        <dbReference type="ARBA" id="ARBA00022723"/>
    </source>
</evidence>
<sequence>MDNYCELPPGYGGGVEAGDNPAPTFAPGDDYPGEGGYYPDEGGYYPGGGGHGGGNGGHGGNGGYPGHGGNGGYPGHGGGKVRKYNFVISEFPASPDGYSRNIFGVNGQYPGPPIIVNKGDKAVINVKNRLNIPTSIHAHGMHQRGTPWFDGVTGGTQCPIQASKSFTYEIDTAYQSGTTWYHSHTSSQYVDGMLGPLIIRDPQDPNRHLYDEELVVVLTDWYHTPSATLLKKLMSPESNGNTPTPDSGLINGKGRFNCSVLHTTNVTTPVDGACNGKAPRETFRFVPGRRYRIRVINASAATNFHFSIDGHKMKVIETDMIPVEPHTIDRLSLHVAQRYSVVVEANAKVDNYWMRAEMATSCYRVSNPLLDPMVLAEVRYAGSASGEPASLSATHPSVNGECVDLDFRSLSPIVPQEAKPATKQIIFDMIFNPDDQGITRAYLNNITYDIHPYSPILQGALAGQTIFPRGENTYLLEKDEEVELVINNPLPGAHPFHLHGHDFQVLSWDNATQYDPVESPKHYNLKNPIRRDTSTVPGRGYTVLRFRADNPGVWAFHCHLEWHVQQGLVANFVEQPKAVTALMAPLSAQALCNGPHVPIP</sequence>
<protein>
    <submittedName>
        <fullName evidence="9">Cupredoxin</fullName>
    </submittedName>
</protein>
<dbReference type="PANTHER" id="PTHR11709">
    <property type="entry name" value="MULTI-COPPER OXIDASE"/>
    <property type="match status" value="1"/>
</dbReference>
<dbReference type="Pfam" id="PF00394">
    <property type="entry name" value="Cu-oxidase"/>
    <property type="match status" value="1"/>
</dbReference>
<keyword evidence="4" id="KW-0186">Copper</keyword>
<dbReference type="InterPro" id="IPR033138">
    <property type="entry name" value="Cu_oxidase_CS"/>
</dbReference>
<dbReference type="PROSITE" id="PS00079">
    <property type="entry name" value="MULTICOPPER_OXIDASE1"/>
    <property type="match status" value="1"/>
</dbReference>
<feature type="domain" description="Plastocyanin-like" evidence="6">
    <location>
        <begin position="213"/>
        <end position="361"/>
    </location>
</feature>
<dbReference type="AlphaFoldDB" id="A0A4P9Y7V3"/>
<dbReference type="EMBL" id="KZ987759">
    <property type="protein sequence ID" value="RKP15085.1"/>
    <property type="molecule type" value="Genomic_DNA"/>
</dbReference>
<proteinExistence type="inferred from homology"/>
<feature type="domain" description="Plastocyanin-like" evidence="7">
    <location>
        <begin position="456"/>
        <end position="577"/>
    </location>
</feature>
<keyword evidence="10" id="KW-1185">Reference proteome</keyword>
<organism evidence="9 10">
    <name type="scientific">Piptocephalis cylindrospora</name>
    <dbReference type="NCBI Taxonomy" id="1907219"/>
    <lineage>
        <taxon>Eukaryota</taxon>
        <taxon>Fungi</taxon>
        <taxon>Fungi incertae sedis</taxon>
        <taxon>Zoopagomycota</taxon>
        <taxon>Zoopagomycotina</taxon>
        <taxon>Zoopagomycetes</taxon>
        <taxon>Zoopagales</taxon>
        <taxon>Piptocephalidaceae</taxon>
        <taxon>Piptocephalis</taxon>
    </lineage>
</organism>
<evidence type="ECO:0000259" key="6">
    <source>
        <dbReference type="Pfam" id="PF00394"/>
    </source>
</evidence>
<dbReference type="InterPro" id="IPR001117">
    <property type="entry name" value="Cu-oxidase_2nd"/>
</dbReference>
<evidence type="ECO:0000259" key="8">
    <source>
        <dbReference type="Pfam" id="PF07732"/>
    </source>
</evidence>
<evidence type="ECO:0000313" key="10">
    <source>
        <dbReference type="Proteomes" id="UP000267251"/>
    </source>
</evidence>
<dbReference type="PROSITE" id="PS00080">
    <property type="entry name" value="MULTICOPPER_OXIDASE2"/>
    <property type="match status" value="1"/>
</dbReference>
<dbReference type="OrthoDB" id="2121828at2759"/>
<dbReference type="Proteomes" id="UP000267251">
    <property type="component" value="Unassembled WGS sequence"/>
</dbReference>
<gene>
    <name evidence="9" type="ORF">BJ684DRAFT_7581</name>
</gene>
<name>A0A4P9Y7V3_9FUNG</name>
<dbReference type="PANTHER" id="PTHR11709:SF511">
    <property type="entry name" value="LACCASE"/>
    <property type="match status" value="1"/>
</dbReference>
<dbReference type="FunFam" id="2.60.40.420:FF:000045">
    <property type="entry name" value="Laccase 2"/>
    <property type="match status" value="1"/>
</dbReference>
<dbReference type="SUPFAM" id="SSF49503">
    <property type="entry name" value="Cupredoxins"/>
    <property type="match status" value="3"/>
</dbReference>